<dbReference type="CDD" id="cd05930">
    <property type="entry name" value="A_NRPS"/>
    <property type="match status" value="1"/>
</dbReference>
<dbReference type="GO" id="GO:0031177">
    <property type="term" value="F:phosphopantetheine binding"/>
    <property type="evidence" value="ECO:0007669"/>
    <property type="project" value="TreeGrafter"/>
</dbReference>
<keyword evidence="3" id="KW-0597">Phosphoprotein</keyword>
<dbReference type="Gene3D" id="1.10.1200.10">
    <property type="entry name" value="ACP-like"/>
    <property type="match status" value="2"/>
</dbReference>
<feature type="domain" description="AMP-binding enzyme C-terminal" evidence="8">
    <location>
        <begin position="1105"/>
        <end position="1177"/>
    </location>
</feature>
<dbReference type="PROSITE" id="PS00455">
    <property type="entry name" value="AMP_BINDING"/>
    <property type="match status" value="1"/>
</dbReference>
<dbReference type="InterPro" id="IPR010071">
    <property type="entry name" value="AA_adenyl_dom"/>
</dbReference>
<organism evidence="9 10">
    <name type="scientific">Atlanticothrix silvestris CENA357</name>
    <dbReference type="NCBI Taxonomy" id="1725252"/>
    <lineage>
        <taxon>Bacteria</taxon>
        <taxon>Bacillati</taxon>
        <taxon>Cyanobacteriota</taxon>
        <taxon>Cyanophyceae</taxon>
        <taxon>Nostocales</taxon>
        <taxon>Nodulariaceae</taxon>
        <taxon>Atlanticothrix</taxon>
        <taxon>Atlanticothrix silvestris</taxon>
    </lineage>
</organism>
<dbReference type="Gene3D" id="3.40.50.980">
    <property type="match status" value="2"/>
</dbReference>
<dbReference type="FunFam" id="3.40.50.12780:FF:000012">
    <property type="entry name" value="Non-ribosomal peptide synthetase"/>
    <property type="match status" value="1"/>
</dbReference>
<dbReference type="GO" id="GO:0044550">
    <property type="term" value="P:secondary metabolite biosynthetic process"/>
    <property type="evidence" value="ECO:0007669"/>
    <property type="project" value="TreeGrafter"/>
</dbReference>
<evidence type="ECO:0000259" key="5">
    <source>
        <dbReference type="Pfam" id="PF00501"/>
    </source>
</evidence>
<name>A0A8J7HG41_9CYAN</name>
<dbReference type="InterPro" id="IPR006162">
    <property type="entry name" value="Ppantetheine_attach_site"/>
</dbReference>
<evidence type="ECO:0000259" key="8">
    <source>
        <dbReference type="Pfam" id="PF13193"/>
    </source>
</evidence>
<dbReference type="InterPro" id="IPR009081">
    <property type="entry name" value="PP-bd_ACP"/>
</dbReference>
<feature type="compositionally biased region" description="Polar residues" evidence="4">
    <location>
        <begin position="1654"/>
        <end position="1664"/>
    </location>
</feature>
<feature type="domain" description="Condensation" evidence="7">
    <location>
        <begin position="1215"/>
        <end position="1644"/>
    </location>
</feature>
<dbReference type="SUPFAM" id="SSF47336">
    <property type="entry name" value="ACP-like"/>
    <property type="match status" value="2"/>
</dbReference>
<evidence type="ECO:0000259" key="6">
    <source>
        <dbReference type="Pfam" id="PF00550"/>
    </source>
</evidence>
<dbReference type="GO" id="GO:0043041">
    <property type="term" value="P:amino acid activation for nonribosomal peptide biosynthetic process"/>
    <property type="evidence" value="ECO:0007669"/>
    <property type="project" value="TreeGrafter"/>
</dbReference>
<evidence type="ECO:0000313" key="9">
    <source>
        <dbReference type="EMBL" id="MBH8552274.1"/>
    </source>
</evidence>
<dbReference type="RefSeq" id="WP_214438589.1">
    <property type="nucleotide sequence ID" value="NZ_JAECZB010000012.1"/>
</dbReference>
<dbReference type="Gene3D" id="3.30.559.30">
    <property type="entry name" value="Nonribosomal peptide synthetase, condensation domain"/>
    <property type="match status" value="2"/>
</dbReference>
<evidence type="ECO:0000256" key="3">
    <source>
        <dbReference type="ARBA" id="ARBA00022553"/>
    </source>
</evidence>
<dbReference type="InterPro" id="IPR001242">
    <property type="entry name" value="Condensation_dom"/>
</dbReference>
<dbReference type="Pfam" id="PF00550">
    <property type="entry name" value="PP-binding"/>
    <property type="match status" value="2"/>
</dbReference>
<comment type="cofactor">
    <cofactor evidence="1">
        <name>pantetheine 4'-phosphate</name>
        <dbReference type="ChEBI" id="CHEBI:47942"/>
    </cofactor>
</comment>
<evidence type="ECO:0000313" key="10">
    <source>
        <dbReference type="Proteomes" id="UP000599391"/>
    </source>
</evidence>
<evidence type="ECO:0000256" key="4">
    <source>
        <dbReference type="SAM" id="MobiDB-lite"/>
    </source>
</evidence>
<feature type="domain" description="Carrier" evidence="6">
    <location>
        <begin position="588"/>
        <end position="651"/>
    </location>
</feature>
<keyword evidence="10" id="KW-1185">Reference proteome</keyword>
<feature type="compositionally biased region" description="Polar residues" evidence="4">
    <location>
        <begin position="1671"/>
        <end position="1681"/>
    </location>
</feature>
<reference evidence="9 10" key="1">
    <citation type="journal article" date="2021" name="Int. J. Syst. Evol. Microbiol.">
        <title>Amazonocrinis nigriterrae gen. nov., sp. nov., Atlanticothrix silvestris gen. nov., sp. nov. and Dendronalium phyllosphericum gen. nov., sp. nov., nostocacean cyanobacteria from Brazilian environments.</title>
        <authorList>
            <person name="Alvarenga D.O."/>
            <person name="Andreote A.P.D."/>
            <person name="Branco L.H.Z."/>
            <person name="Delbaje E."/>
            <person name="Cruz R.B."/>
            <person name="Varani A.M."/>
            <person name="Fiore M.F."/>
        </authorList>
    </citation>
    <scope>NUCLEOTIDE SEQUENCE [LARGE SCALE GENOMIC DNA]</scope>
    <source>
        <strain evidence="9 10">CENA357</strain>
    </source>
</reference>
<keyword evidence="2" id="KW-0596">Phosphopantetheine</keyword>
<sequence>MSQNNLQLQIFTFIAKITGHDVEDLEPDMYLESDMGLDSIKMVELLNTFIQMVPQEKQAEFLQVVPMEQLLQLQTLAEVLQLAQTWIAPQESVTSTPTVAAPQTTTVVSSQPETKAEEVPILDAQYIFLASHWAVSTCSLCSTLRLNGAFNPQVFRQSWQELLTRHPMLRAYFSIPAGATSFKDYRLMVLDNPTPEEIAITDLRHCDRPTQEYRINEEVHRCINSRWDISQWPLHKFFIFQLEDAVYEVFFTNHHLISDGLSNQIVLRDFMEIYGARLNGTEPILPAAIAVADYQAIANTLNTWENQQAEQSLHKYLSKQGKDKSVWNPQGSTVKYNSTNIRTLSYRLSRKVTDDLISRTRDWRLPLNSLVVGAYLRAAAKFCKLPDSAIVNVPTSGRIYPGIDIPNEIGCFAQNLALSFKSPTADENWSNFLYGVHSEIHTTLAANHDNAQTRQMGIWLRDKVALENGKIPPTAASLMQMGMKANLFLSNMGQTHIKPEYGSLKILNYRSATVTNAGTVDTLVEIFDNCLHLNTSYDSSFFNESLVDSFCKQLIANIEELASLQIQPQQTTQPLSSLPTDTHIKSILQQIATEICHNSITDTALDQDLVVDLGLDSLELIRIITKLEKQLGKVNRQALLSCRSLREMLHTLSEGQAPAIVAATSQPIEIPYLEIIEQVKRTPDAVAIIDGNIKLTYQQLHRLSNQVANYLQTLGVKPGVLVGMMLNPGYLMWVGILGILKAGGAYVPLDPTYPNERIQYILEHAEVQTLLTEHQLNAKLTECLTAQLPLSTLVFLDEGEALRGTTLTQVNQSAWSNSSEQVPVSVNTPDDLMTVLYTSGSTGRPKGVMLNHRGYMNRLNWMQKAFQLSVGERVAQKTSCCFDISVWEIFWPLMVGATACPVQREVVRNPWNLVQWMHDTQINIMHFVPSLFGEFVTALESEAWTFPHLRWLVFSGEALPVSFIQRWLDKYGTKVGLANLYGPTEASIDVTAHIVSDSVREATSIPIGKAIDNVNLVLLDEQMQPVKQGELGELWIGGVQLALGYLKNPEKTEQSFRPNPFADINSKSLYRTGDLAKQLPDGSFEYHGRIDHQVKIRGFRVELGEIENVLNSHPDIREAAVVAIDYESGQKKLVAGVVGQQVDNKQLKEYVGRWLPDYMIPHRIELLDSLPKNHNGKLDRKAIAAILNGETPCTDAINSVSINDKDAINRVSTEEYVPLGPAQRWVMKYFEPPYQWTGYTRFLYRHPLELSVFHQAFNLLVERYSALRTVFVQKDGQWQQKVIQPTEPLKAVLYDGTHLTVEKRNEAVRNLIQQAGEQLQIDQWPLIKIIIVKVNDSCYDIAFIGHHLIGDLLSNGLVFQEFWFTYTQNLGNPNNINLTTTNKPSYNDYVRLLIEKEAQGDLDKHIYYWLYQFPSQKYAFQVPFDHEKGENIESSAAQKRFLLPKLQSEILLTKGKQYYVCNLYSLLLAPLYRLLAEWSGRGGVVLSHRSHGRDLGDNYRFFDSVGNFAVNFPMGITVEEKTRWEPIIKQIKQQFEWLPMNGVTFDWLSDKLPDYMYPDTRLTPVRANYLGNRTIPDSQVFEFIQEDWDRRLSPPQQKRTTLLEFFFTLANGCLEVEIEYSSNFHLPTTINQLGERYLELVNDMVGAIPVTSVTNGSKSHQSKLNSHRQNGRSTSLQELTV</sequence>
<dbReference type="EMBL" id="JAECZB010000012">
    <property type="protein sequence ID" value="MBH8552274.1"/>
    <property type="molecule type" value="Genomic_DNA"/>
</dbReference>
<dbReference type="PANTHER" id="PTHR45527:SF1">
    <property type="entry name" value="FATTY ACID SYNTHASE"/>
    <property type="match status" value="1"/>
</dbReference>
<evidence type="ECO:0000256" key="1">
    <source>
        <dbReference type="ARBA" id="ARBA00001957"/>
    </source>
</evidence>
<proteinExistence type="predicted"/>
<comment type="caution">
    <text evidence="9">The sequence shown here is derived from an EMBL/GenBank/DDBJ whole genome shotgun (WGS) entry which is preliminary data.</text>
</comment>
<dbReference type="Proteomes" id="UP000599391">
    <property type="component" value="Unassembled WGS sequence"/>
</dbReference>
<dbReference type="InterPro" id="IPR025110">
    <property type="entry name" value="AMP-bd_C"/>
</dbReference>
<feature type="domain" description="AMP-dependent synthetase/ligase" evidence="5">
    <location>
        <begin position="677"/>
        <end position="1046"/>
    </location>
</feature>
<dbReference type="Gene3D" id="2.30.38.10">
    <property type="entry name" value="Luciferase, Domain 3"/>
    <property type="match status" value="1"/>
</dbReference>
<dbReference type="Pfam" id="PF00501">
    <property type="entry name" value="AMP-binding"/>
    <property type="match status" value="1"/>
</dbReference>
<dbReference type="InterPro" id="IPR036736">
    <property type="entry name" value="ACP-like_sf"/>
</dbReference>
<dbReference type="GO" id="GO:0003824">
    <property type="term" value="F:catalytic activity"/>
    <property type="evidence" value="ECO:0007669"/>
    <property type="project" value="InterPro"/>
</dbReference>
<dbReference type="InterPro" id="IPR000873">
    <property type="entry name" value="AMP-dep_synth/lig_dom"/>
</dbReference>
<feature type="domain" description="Carrier" evidence="6">
    <location>
        <begin position="12"/>
        <end position="81"/>
    </location>
</feature>
<dbReference type="NCBIfam" id="TIGR01733">
    <property type="entry name" value="AA-adenyl-dom"/>
    <property type="match status" value="1"/>
</dbReference>
<dbReference type="Gene3D" id="3.30.300.30">
    <property type="match status" value="1"/>
</dbReference>
<protein>
    <submittedName>
        <fullName evidence="9">Amino acid adenylation domain-containing protein</fullName>
    </submittedName>
</protein>
<feature type="domain" description="Condensation" evidence="7">
    <location>
        <begin position="116"/>
        <end position="576"/>
    </location>
</feature>
<feature type="region of interest" description="Disordered" evidence="4">
    <location>
        <begin position="1654"/>
        <end position="1681"/>
    </location>
</feature>
<dbReference type="SUPFAM" id="SSF56801">
    <property type="entry name" value="Acetyl-CoA synthetase-like"/>
    <property type="match status" value="1"/>
</dbReference>
<dbReference type="PROSITE" id="PS00012">
    <property type="entry name" value="PHOSPHOPANTETHEINE"/>
    <property type="match status" value="2"/>
</dbReference>
<dbReference type="GO" id="GO:0008610">
    <property type="term" value="P:lipid biosynthetic process"/>
    <property type="evidence" value="ECO:0007669"/>
    <property type="project" value="UniProtKB-ARBA"/>
</dbReference>
<dbReference type="InterPro" id="IPR020845">
    <property type="entry name" value="AMP-binding_CS"/>
</dbReference>
<dbReference type="FunFam" id="3.40.50.980:FF:000001">
    <property type="entry name" value="Non-ribosomal peptide synthetase"/>
    <property type="match status" value="1"/>
</dbReference>
<dbReference type="PANTHER" id="PTHR45527">
    <property type="entry name" value="NONRIBOSOMAL PEPTIDE SYNTHETASE"/>
    <property type="match status" value="1"/>
</dbReference>
<gene>
    <name evidence="9" type="ORF">I8751_07785</name>
</gene>
<dbReference type="InterPro" id="IPR023213">
    <property type="entry name" value="CAT-like_dom_sf"/>
</dbReference>
<dbReference type="SUPFAM" id="SSF52777">
    <property type="entry name" value="CoA-dependent acyltransferases"/>
    <property type="match status" value="4"/>
</dbReference>
<evidence type="ECO:0000256" key="2">
    <source>
        <dbReference type="ARBA" id="ARBA00022450"/>
    </source>
</evidence>
<dbReference type="GO" id="GO:0005737">
    <property type="term" value="C:cytoplasm"/>
    <property type="evidence" value="ECO:0007669"/>
    <property type="project" value="TreeGrafter"/>
</dbReference>
<accession>A0A8J7HG41</accession>
<dbReference type="Pfam" id="PF13193">
    <property type="entry name" value="AMP-binding_C"/>
    <property type="match status" value="1"/>
</dbReference>
<dbReference type="Gene3D" id="3.30.559.10">
    <property type="entry name" value="Chloramphenicol acetyltransferase-like domain"/>
    <property type="match status" value="2"/>
</dbReference>
<dbReference type="Pfam" id="PF00668">
    <property type="entry name" value="Condensation"/>
    <property type="match status" value="2"/>
</dbReference>
<dbReference type="InterPro" id="IPR045851">
    <property type="entry name" value="AMP-bd_C_sf"/>
</dbReference>
<evidence type="ECO:0000259" key="7">
    <source>
        <dbReference type="Pfam" id="PF00668"/>
    </source>
</evidence>